<gene>
    <name evidence="1" type="ORF">FWILDA_LOCUS5819</name>
</gene>
<sequence length="109" mass="12593">MSEDNTITKFSYLFAQNNKKRDDGIEENEQIFETSTLDELDDGDKTCLPEIKKVSSLDEIEPCLPEIKEIKKKVSGLDKDKTYLPEIKKNISGFDKKKSILSRLKLFFN</sequence>
<reference evidence="1" key="1">
    <citation type="submission" date="2022-08" db="EMBL/GenBank/DDBJ databases">
        <authorList>
            <person name="Kallberg Y."/>
            <person name="Tangrot J."/>
            <person name="Rosling A."/>
        </authorList>
    </citation>
    <scope>NUCLEOTIDE SEQUENCE</scope>
    <source>
        <strain evidence="1">Wild A</strain>
    </source>
</reference>
<protein>
    <submittedName>
        <fullName evidence="1">14505_t:CDS:1</fullName>
    </submittedName>
</protein>
<organism evidence="1 2">
    <name type="scientific">Funneliformis geosporum</name>
    <dbReference type="NCBI Taxonomy" id="1117311"/>
    <lineage>
        <taxon>Eukaryota</taxon>
        <taxon>Fungi</taxon>
        <taxon>Fungi incertae sedis</taxon>
        <taxon>Mucoromycota</taxon>
        <taxon>Glomeromycotina</taxon>
        <taxon>Glomeromycetes</taxon>
        <taxon>Glomerales</taxon>
        <taxon>Glomeraceae</taxon>
        <taxon>Funneliformis</taxon>
    </lineage>
</organism>
<keyword evidence="2" id="KW-1185">Reference proteome</keyword>
<dbReference type="AlphaFoldDB" id="A0A9W4SKK8"/>
<evidence type="ECO:0000313" key="2">
    <source>
        <dbReference type="Proteomes" id="UP001153678"/>
    </source>
</evidence>
<dbReference type="EMBL" id="CAMKVN010000995">
    <property type="protein sequence ID" value="CAI2172909.1"/>
    <property type="molecule type" value="Genomic_DNA"/>
</dbReference>
<accession>A0A9W4SKK8</accession>
<comment type="caution">
    <text evidence="1">The sequence shown here is derived from an EMBL/GenBank/DDBJ whole genome shotgun (WGS) entry which is preliminary data.</text>
</comment>
<dbReference type="Proteomes" id="UP001153678">
    <property type="component" value="Unassembled WGS sequence"/>
</dbReference>
<name>A0A9W4SKK8_9GLOM</name>
<proteinExistence type="predicted"/>
<evidence type="ECO:0000313" key="1">
    <source>
        <dbReference type="EMBL" id="CAI2172909.1"/>
    </source>
</evidence>